<dbReference type="InterPro" id="IPR009057">
    <property type="entry name" value="Homeodomain-like_sf"/>
</dbReference>
<dbReference type="EMBL" id="JAIWYP010000004">
    <property type="protein sequence ID" value="KAH3829586.1"/>
    <property type="molecule type" value="Genomic_DNA"/>
</dbReference>
<dbReference type="Gene3D" id="1.10.10.60">
    <property type="entry name" value="Homeodomain-like"/>
    <property type="match status" value="1"/>
</dbReference>
<comment type="caution">
    <text evidence="8">The sequence shown here is derived from an EMBL/GenBank/DDBJ whole genome shotgun (WGS) entry which is preliminary data.</text>
</comment>
<dbReference type="FunFam" id="1.10.10.60:FF:000004">
    <property type="entry name" value="Meis2 homeobox isoform 2c"/>
    <property type="match status" value="1"/>
</dbReference>
<reference evidence="8" key="2">
    <citation type="submission" date="2020-11" db="EMBL/GenBank/DDBJ databases">
        <authorList>
            <person name="McCartney M.A."/>
            <person name="Auch B."/>
            <person name="Kono T."/>
            <person name="Mallez S."/>
            <person name="Becker A."/>
            <person name="Gohl D.M."/>
            <person name="Silverstein K.A.T."/>
            <person name="Koren S."/>
            <person name="Bechman K.B."/>
            <person name="Herman A."/>
            <person name="Abrahante J.E."/>
            <person name="Garbe J."/>
        </authorList>
    </citation>
    <scope>NUCLEOTIDE SEQUENCE</scope>
    <source>
        <strain evidence="8">Duluth1</strain>
        <tissue evidence="8">Whole animal</tissue>
    </source>
</reference>
<feature type="domain" description="Homeobox" evidence="7">
    <location>
        <begin position="340"/>
        <end position="403"/>
    </location>
</feature>
<proteinExistence type="inferred from homology"/>
<feature type="region of interest" description="Disordered" evidence="6">
    <location>
        <begin position="209"/>
        <end position="348"/>
    </location>
</feature>
<keyword evidence="4 5" id="KW-0539">Nucleus</keyword>
<dbReference type="AlphaFoldDB" id="A0A9D4H9U1"/>
<feature type="DNA-binding region" description="Homeobox" evidence="5">
    <location>
        <begin position="342"/>
        <end position="404"/>
    </location>
</feature>
<dbReference type="GO" id="GO:0003677">
    <property type="term" value="F:DNA binding"/>
    <property type="evidence" value="ECO:0007669"/>
    <property type="project" value="UniProtKB-UniRule"/>
</dbReference>
<evidence type="ECO:0000256" key="4">
    <source>
        <dbReference type="ARBA" id="ARBA00023242"/>
    </source>
</evidence>
<dbReference type="InterPro" id="IPR050224">
    <property type="entry name" value="TALE_homeobox"/>
</dbReference>
<dbReference type="Proteomes" id="UP000828390">
    <property type="component" value="Unassembled WGS sequence"/>
</dbReference>
<organism evidence="8 9">
    <name type="scientific">Dreissena polymorpha</name>
    <name type="common">Zebra mussel</name>
    <name type="synonym">Mytilus polymorpha</name>
    <dbReference type="NCBI Taxonomy" id="45954"/>
    <lineage>
        <taxon>Eukaryota</taxon>
        <taxon>Metazoa</taxon>
        <taxon>Spiralia</taxon>
        <taxon>Lophotrochozoa</taxon>
        <taxon>Mollusca</taxon>
        <taxon>Bivalvia</taxon>
        <taxon>Autobranchia</taxon>
        <taxon>Heteroconchia</taxon>
        <taxon>Euheterodonta</taxon>
        <taxon>Imparidentia</taxon>
        <taxon>Neoheterodontei</taxon>
        <taxon>Myida</taxon>
        <taxon>Dreissenoidea</taxon>
        <taxon>Dreissenidae</taxon>
        <taxon>Dreissena</taxon>
    </lineage>
</organism>
<keyword evidence="9" id="KW-1185">Reference proteome</keyword>
<dbReference type="PROSITE" id="PS50071">
    <property type="entry name" value="HOMEOBOX_2"/>
    <property type="match status" value="1"/>
</dbReference>
<feature type="compositionally biased region" description="Basic residues" evidence="6">
    <location>
        <begin position="339"/>
        <end position="348"/>
    </location>
</feature>
<name>A0A9D4H9U1_DREPO</name>
<evidence type="ECO:0000313" key="9">
    <source>
        <dbReference type="Proteomes" id="UP000828390"/>
    </source>
</evidence>
<accession>A0A9D4H9U1</accession>
<feature type="compositionally biased region" description="Basic and acidic residues" evidence="6">
    <location>
        <begin position="1"/>
        <end position="16"/>
    </location>
</feature>
<sequence length="544" mass="59248">MTLKDTKTKMTDRYEDVLPPPTYETGGSGHLMSSLLQMPPPLHSSSINNDVFDDMINSHLASLGNGCSLPVSSSLSQYSHMINTQSFSGTHLSETDQDKQAIYAHPLFPLLALIFEKCELATCARKVAGDPICSSESFNEDLELFGKQLAANGGSIFTNNQEIDNIIIQAIQNFRFHLLELEKVHELCDNFCERYITCLKGKMPQDLNVDAQGDDDDASSKLSNSAFDPTDDDSGSDHRPSSVGSTNFLEMDDVASATPSEFPMMSQPAASLTSGVEPTGATNEPAVVVKTESKAPPKGRGIKREREDSEEYSRGSEESNGDNNSESASGSGGKQAGKGAKRQKKRGIFSKTATNILRAWLFQHLQHPYPSEDQKKQLGAETGLTILQVNNWFINARRRIVQPMIDQTNRNGPVPHSHPGYYPETASPMDNQLGQSSAHHRLSSHMNGSIPVSTMGNGLSSQYGSGLHSSMSHMPGGYSSSISVSEHYDPLKPVYPTPTYMDSSVSRYNSMMGGMGMPCYTGNDMYANPSLGAPTYYNLPPTEL</sequence>
<dbReference type="Pfam" id="PF05920">
    <property type="entry name" value="Homeobox_KN"/>
    <property type="match status" value="1"/>
</dbReference>
<evidence type="ECO:0000256" key="3">
    <source>
        <dbReference type="ARBA" id="ARBA00023155"/>
    </source>
</evidence>
<dbReference type="PANTHER" id="PTHR11850">
    <property type="entry name" value="HOMEOBOX PROTEIN TRANSCRIPTION FACTORS"/>
    <property type="match status" value="1"/>
</dbReference>
<dbReference type="Pfam" id="PF16493">
    <property type="entry name" value="Meis_PKNOX_N"/>
    <property type="match status" value="1"/>
</dbReference>
<comment type="similarity">
    <text evidence="1">Belongs to the TALE/MEIS homeobox family.</text>
</comment>
<dbReference type="InterPro" id="IPR032453">
    <property type="entry name" value="PKNOX/Meis_N"/>
</dbReference>
<dbReference type="GO" id="GO:0006355">
    <property type="term" value="P:regulation of DNA-templated transcription"/>
    <property type="evidence" value="ECO:0007669"/>
    <property type="project" value="InterPro"/>
</dbReference>
<dbReference type="InterPro" id="IPR001356">
    <property type="entry name" value="HD"/>
</dbReference>
<feature type="compositionally biased region" description="Basic and acidic residues" evidence="6">
    <location>
        <begin position="302"/>
        <end position="317"/>
    </location>
</feature>
<evidence type="ECO:0000256" key="1">
    <source>
        <dbReference type="ARBA" id="ARBA00009661"/>
    </source>
</evidence>
<feature type="compositionally biased region" description="Polar residues" evidence="6">
    <location>
        <begin position="268"/>
        <end position="282"/>
    </location>
</feature>
<reference evidence="8" key="1">
    <citation type="journal article" date="2019" name="bioRxiv">
        <title>The Genome of the Zebra Mussel, Dreissena polymorpha: A Resource for Invasive Species Research.</title>
        <authorList>
            <person name="McCartney M.A."/>
            <person name="Auch B."/>
            <person name="Kono T."/>
            <person name="Mallez S."/>
            <person name="Zhang Y."/>
            <person name="Obille A."/>
            <person name="Becker A."/>
            <person name="Abrahante J.E."/>
            <person name="Garbe J."/>
            <person name="Badalamenti J.P."/>
            <person name="Herman A."/>
            <person name="Mangelson H."/>
            <person name="Liachko I."/>
            <person name="Sullivan S."/>
            <person name="Sone E.D."/>
            <person name="Koren S."/>
            <person name="Silverstein K.A.T."/>
            <person name="Beckman K.B."/>
            <person name="Gohl D.M."/>
        </authorList>
    </citation>
    <scope>NUCLEOTIDE SEQUENCE</scope>
    <source>
        <strain evidence="8">Duluth1</strain>
        <tissue evidence="8">Whole animal</tissue>
    </source>
</reference>
<evidence type="ECO:0000259" key="7">
    <source>
        <dbReference type="PROSITE" id="PS50071"/>
    </source>
</evidence>
<comment type="subcellular location">
    <subcellularLocation>
        <location evidence="5">Nucleus</location>
    </subcellularLocation>
</comment>
<gene>
    <name evidence="8" type="ORF">DPMN_102812</name>
</gene>
<dbReference type="SMART" id="SM00389">
    <property type="entry name" value="HOX"/>
    <property type="match status" value="1"/>
</dbReference>
<dbReference type="SUPFAM" id="SSF46689">
    <property type="entry name" value="Homeodomain-like"/>
    <property type="match status" value="1"/>
</dbReference>
<keyword evidence="2 5" id="KW-0238">DNA-binding</keyword>
<evidence type="ECO:0000256" key="2">
    <source>
        <dbReference type="ARBA" id="ARBA00023125"/>
    </source>
</evidence>
<dbReference type="GO" id="GO:0005634">
    <property type="term" value="C:nucleus"/>
    <property type="evidence" value="ECO:0007669"/>
    <property type="project" value="UniProtKB-SubCell"/>
</dbReference>
<dbReference type="InterPro" id="IPR008422">
    <property type="entry name" value="KN_HD"/>
</dbReference>
<feature type="region of interest" description="Disordered" evidence="6">
    <location>
        <begin position="1"/>
        <end position="23"/>
    </location>
</feature>
<dbReference type="CDD" id="cd00086">
    <property type="entry name" value="homeodomain"/>
    <property type="match status" value="1"/>
</dbReference>
<keyword evidence="3 5" id="KW-0371">Homeobox</keyword>
<protein>
    <recommendedName>
        <fullName evidence="7">Homeobox domain-containing protein</fullName>
    </recommendedName>
</protein>
<evidence type="ECO:0000256" key="5">
    <source>
        <dbReference type="PROSITE-ProRule" id="PRU00108"/>
    </source>
</evidence>
<evidence type="ECO:0000256" key="6">
    <source>
        <dbReference type="SAM" id="MobiDB-lite"/>
    </source>
</evidence>
<evidence type="ECO:0000313" key="8">
    <source>
        <dbReference type="EMBL" id="KAH3829586.1"/>
    </source>
</evidence>